<evidence type="ECO:0000313" key="1">
    <source>
        <dbReference type="EMBL" id="KYF73167.1"/>
    </source>
</evidence>
<organism evidence="1 2">
    <name type="scientific">Sorangium cellulosum</name>
    <name type="common">Polyangium cellulosum</name>
    <dbReference type="NCBI Taxonomy" id="56"/>
    <lineage>
        <taxon>Bacteria</taxon>
        <taxon>Pseudomonadati</taxon>
        <taxon>Myxococcota</taxon>
        <taxon>Polyangia</taxon>
        <taxon>Polyangiales</taxon>
        <taxon>Polyangiaceae</taxon>
        <taxon>Sorangium</taxon>
    </lineage>
</organism>
<reference evidence="1 2" key="1">
    <citation type="submission" date="2014-02" db="EMBL/GenBank/DDBJ databases">
        <title>The small core and large imbalanced accessory genome model reveals a collaborative survival strategy of Sorangium cellulosum strains in nature.</title>
        <authorList>
            <person name="Han K."/>
            <person name="Peng R."/>
            <person name="Blom J."/>
            <person name="Li Y.-Z."/>
        </authorList>
    </citation>
    <scope>NUCLEOTIDE SEQUENCE [LARGE SCALE GENOMIC DNA]</scope>
    <source>
        <strain evidence="1 2">So0008-312</strain>
    </source>
</reference>
<dbReference type="Proteomes" id="UP000075260">
    <property type="component" value="Unassembled WGS sequence"/>
</dbReference>
<accession>A0A150QYV0</accession>
<gene>
    <name evidence="1" type="ORF">BE15_29080</name>
</gene>
<proteinExistence type="predicted"/>
<comment type="caution">
    <text evidence="1">The sequence shown here is derived from an EMBL/GenBank/DDBJ whole genome shotgun (WGS) entry which is preliminary data.</text>
</comment>
<dbReference type="InterPro" id="IPR015915">
    <property type="entry name" value="Kelch-typ_b-propeller"/>
</dbReference>
<dbReference type="AlphaFoldDB" id="A0A150QYV0"/>
<dbReference type="EMBL" id="JEMA01000209">
    <property type="protein sequence ID" value="KYF73167.1"/>
    <property type="molecule type" value="Genomic_DNA"/>
</dbReference>
<dbReference type="SUPFAM" id="SSF117281">
    <property type="entry name" value="Kelch motif"/>
    <property type="match status" value="1"/>
</dbReference>
<protein>
    <recommendedName>
        <fullName evidence="3">Galactose oxidase</fullName>
    </recommendedName>
</protein>
<name>A0A150QYV0_SORCE</name>
<sequence length="310" mass="34263">MAYDEQRKVVVLFGGLECADFPDCTMENDLEDLWEWDGSTWTQIDKAAVWPGPRSRHAMAYDPLRGQVVLNGGGGGMMGWNGSTWEEVTAFCNFGCPLDRKDHALAFHKGRGHLVAFSGVGSALNDISISVRADSYELIDDFWHPIDGAEHPDGRVGSQLAYDPVRDVLWLFGGSSEYSASFDGYPNDVWALDDSGWHQANAGGTPGDTLPWGRRQAIFAWHPALQQAVLFGGFSYPVTQTVEPLHVPEALSVWTWDGDTWHNRPDWFLKDAFRSDQAAAQDPSTNGIVQFGGENFVERPTADTHVFGPL</sequence>
<evidence type="ECO:0008006" key="3">
    <source>
        <dbReference type="Google" id="ProtNLM"/>
    </source>
</evidence>
<dbReference type="Gene3D" id="2.120.10.80">
    <property type="entry name" value="Kelch-type beta propeller"/>
    <property type="match status" value="1"/>
</dbReference>
<evidence type="ECO:0000313" key="2">
    <source>
        <dbReference type="Proteomes" id="UP000075260"/>
    </source>
</evidence>